<dbReference type="PRINTS" id="PR00338">
    <property type="entry name" value="NUSGTNSCPFCT"/>
</dbReference>
<dbReference type="STRING" id="1619110.UW36_C0002G0008"/>
<organism evidence="10 11">
    <name type="scientific">candidate division WWE3 bacterium GW2011_GWA2_44_16</name>
    <dbReference type="NCBI Taxonomy" id="1619110"/>
    <lineage>
        <taxon>Bacteria</taxon>
        <taxon>Katanobacteria</taxon>
    </lineage>
</organism>
<dbReference type="GO" id="GO:0006353">
    <property type="term" value="P:DNA-templated transcription termination"/>
    <property type="evidence" value="ECO:0007669"/>
    <property type="project" value="UniProtKB-UniRule"/>
</dbReference>
<keyword evidence="3 5" id="KW-0805">Transcription regulation</keyword>
<dbReference type="PATRIC" id="fig|1619110.3.peg.89"/>
<comment type="similarity">
    <text evidence="5 7">Belongs to the NusG family.</text>
</comment>
<dbReference type="InterPro" id="IPR047050">
    <property type="entry name" value="NGN"/>
</dbReference>
<evidence type="ECO:0000256" key="7">
    <source>
        <dbReference type="RuleBase" id="RU000538"/>
    </source>
</evidence>
<dbReference type="InterPro" id="IPR006645">
    <property type="entry name" value="NGN-like_dom"/>
</dbReference>
<evidence type="ECO:0000256" key="4">
    <source>
        <dbReference type="ARBA" id="ARBA00023163"/>
    </source>
</evidence>
<keyword evidence="4 5" id="KW-0804">Transcription</keyword>
<dbReference type="NCBIfam" id="TIGR00922">
    <property type="entry name" value="nusG"/>
    <property type="match status" value="1"/>
</dbReference>
<reference evidence="10 11" key="1">
    <citation type="journal article" date="2015" name="Nature">
        <title>rRNA introns, odd ribosomes, and small enigmatic genomes across a large radiation of phyla.</title>
        <authorList>
            <person name="Brown C.T."/>
            <person name="Hug L.A."/>
            <person name="Thomas B.C."/>
            <person name="Sharon I."/>
            <person name="Castelle C.J."/>
            <person name="Singh A."/>
            <person name="Wilkins M.J."/>
            <person name="Williams K.H."/>
            <person name="Banfield J.F."/>
        </authorList>
    </citation>
    <scope>NUCLEOTIDE SEQUENCE [LARGE SCALE GENOMIC DNA]</scope>
</reference>
<dbReference type="Pfam" id="PF02357">
    <property type="entry name" value="NusG"/>
    <property type="match status" value="1"/>
</dbReference>
<evidence type="ECO:0000256" key="3">
    <source>
        <dbReference type="ARBA" id="ARBA00023015"/>
    </source>
</evidence>
<dbReference type="CDD" id="cd09891">
    <property type="entry name" value="NGN_Bact_1"/>
    <property type="match status" value="1"/>
</dbReference>
<dbReference type="Pfam" id="PF00467">
    <property type="entry name" value="KOW"/>
    <property type="match status" value="1"/>
</dbReference>
<dbReference type="SUPFAM" id="SSF50104">
    <property type="entry name" value="Translation proteins SH3-like domain"/>
    <property type="match status" value="1"/>
</dbReference>
<dbReference type="AlphaFoldDB" id="A0A0G1HE43"/>
<evidence type="ECO:0000256" key="5">
    <source>
        <dbReference type="HAMAP-Rule" id="MF_00948"/>
    </source>
</evidence>
<dbReference type="GO" id="GO:0005829">
    <property type="term" value="C:cytosol"/>
    <property type="evidence" value="ECO:0007669"/>
    <property type="project" value="TreeGrafter"/>
</dbReference>
<dbReference type="SMART" id="SM00738">
    <property type="entry name" value="NGN"/>
    <property type="match status" value="1"/>
</dbReference>
<dbReference type="InterPro" id="IPR001062">
    <property type="entry name" value="Transcrpt_antiterm_NusG"/>
</dbReference>
<dbReference type="EMBL" id="LCIA01000002">
    <property type="protein sequence ID" value="KKT45621.1"/>
    <property type="molecule type" value="Genomic_DNA"/>
</dbReference>
<protein>
    <recommendedName>
        <fullName evidence="5 6">Transcription termination/antitermination protein NusG</fullName>
    </recommendedName>
</protein>
<comment type="caution">
    <text evidence="10">The sequence shown here is derived from an EMBL/GenBank/DDBJ whole genome shotgun (WGS) entry which is preliminary data.</text>
</comment>
<accession>A0A0G1HE43</accession>
<keyword evidence="1 5" id="KW-0806">Transcription termination</keyword>
<dbReference type="InterPro" id="IPR036735">
    <property type="entry name" value="NGN_dom_sf"/>
</dbReference>
<dbReference type="PANTHER" id="PTHR30265">
    <property type="entry name" value="RHO-INTERACTING TRANSCRIPTION TERMINATION FACTOR NUSG"/>
    <property type="match status" value="1"/>
</dbReference>
<feature type="domain" description="KOW" evidence="9">
    <location>
        <begin position="147"/>
        <end position="174"/>
    </location>
</feature>
<evidence type="ECO:0000256" key="6">
    <source>
        <dbReference type="NCBIfam" id="TIGR00922"/>
    </source>
</evidence>
<dbReference type="InterPro" id="IPR008991">
    <property type="entry name" value="Translation_prot_SH3-like_sf"/>
</dbReference>
<dbReference type="CDD" id="cd06091">
    <property type="entry name" value="KOW_NusG"/>
    <property type="match status" value="1"/>
</dbReference>
<evidence type="ECO:0000259" key="8">
    <source>
        <dbReference type="SMART" id="SM00738"/>
    </source>
</evidence>
<dbReference type="SUPFAM" id="SSF82679">
    <property type="entry name" value="N-utilization substance G protein NusG, N-terminal domain"/>
    <property type="match status" value="1"/>
</dbReference>
<sequence>MDTETKDQLNSTTASGAGVVVISDMPSEGAKWYVVHTYSGHENKVAINLKQRAESLGFLNKIFRVLIPTQKKIIVSEGKKKETDEHILPGYIVVLMSMSDEAWHLVRSTRGVTGFVGVGTTPTPLPESEVRTLLKFMRMEAPKFEARYSVGDAVRITDGPWKDFVGKVDEVNEEQGKVKVLVSVFERETPMELEFVQVTAI</sequence>
<evidence type="ECO:0000259" key="9">
    <source>
        <dbReference type="SMART" id="SM00739"/>
    </source>
</evidence>
<dbReference type="SMART" id="SM00739">
    <property type="entry name" value="KOW"/>
    <property type="match status" value="1"/>
</dbReference>
<feature type="domain" description="NusG-like N-terminal" evidence="8">
    <location>
        <begin position="29"/>
        <end position="137"/>
    </location>
</feature>
<dbReference type="Gene3D" id="3.30.70.940">
    <property type="entry name" value="NusG, N-terminal domain"/>
    <property type="match status" value="1"/>
</dbReference>
<dbReference type="PANTHER" id="PTHR30265:SF2">
    <property type="entry name" value="TRANSCRIPTION TERMINATION_ANTITERMINATION PROTEIN NUSG"/>
    <property type="match status" value="1"/>
</dbReference>
<dbReference type="InterPro" id="IPR043425">
    <property type="entry name" value="NusG-like"/>
</dbReference>
<dbReference type="GO" id="GO:0032784">
    <property type="term" value="P:regulation of DNA-templated transcription elongation"/>
    <property type="evidence" value="ECO:0007669"/>
    <property type="project" value="InterPro"/>
</dbReference>
<dbReference type="Gene3D" id="2.30.30.30">
    <property type="match status" value="1"/>
</dbReference>
<keyword evidence="2 5" id="KW-0889">Transcription antitermination</keyword>
<gene>
    <name evidence="5" type="primary">nusG</name>
    <name evidence="10" type="ORF">UW36_C0002G0008</name>
</gene>
<evidence type="ECO:0000256" key="1">
    <source>
        <dbReference type="ARBA" id="ARBA00022472"/>
    </source>
</evidence>
<evidence type="ECO:0000313" key="11">
    <source>
        <dbReference type="Proteomes" id="UP000034128"/>
    </source>
</evidence>
<dbReference type="GO" id="GO:0031564">
    <property type="term" value="P:transcription antitermination"/>
    <property type="evidence" value="ECO:0007669"/>
    <property type="project" value="UniProtKB-UniRule"/>
</dbReference>
<dbReference type="GO" id="GO:0006354">
    <property type="term" value="P:DNA-templated transcription elongation"/>
    <property type="evidence" value="ECO:0007669"/>
    <property type="project" value="UniProtKB-UniRule"/>
</dbReference>
<comment type="function">
    <text evidence="5 7">Participates in transcription elongation, termination and antitermination.</text>
</comment>
<dbReference type="InterPro" id="IPR005824">
    <property type="entry name" value="KOW"/>
</dbReference>
<name>A0A0G1HE43_UNCKA</name>
<proteinExistence type="inferred from homology"/>
<evidence type="ECO:0000256" key="2">
    <source>
        <dbReference type="ARBA" id="ARBA00022814"/>
    </source>
</evidence>
<dbReference type="InterPro" id="IPR014722">
    <property type="entry name" value="Rib_uL2_dom2"/>
</dbReference>
<dbReference type="HAMAP" id="MF_00948">
    <property type="entry name" value="NusG"/>
    <property type="match status" value="1"/>
</dbReference>
<evidence type="ECO:0000313" key="10">
    <source>
        <dbReference type="EMBL" id="KKT45621.1"/>
    </source>
</evidence>
<dbReference type="Proteomes" id="UP000034128">
    <property type="component" value="Unassembled WGS sequence"/>
</dbReference>